<keyword evidence="2" id="KW-0479">Metal-binding</keyword>
<sequence>MAKLYKIGINAYLQKRYPISLVHFVTNRCNARCKHCFIDFDSPNAFKNELSIDEIAKLTKTYGKSLLNVNITGGEPFLRPDLFEIVKLYFENAAVNSVYITSHGGFPDRIRKFVDKFKASKIKGQIIISLSIDNFPEEHNLNRKVRGLFDKTMETYKMLSQYEKDNIIPNIAITVTHHNFHRALEIYEFLKSEHKVTSFSAIAMREQGVVEPIDANIKESIYEAYSALTKKISEDMRSRQTTGYKGSFISRMLNAKNSLLYDILKDTYLDPHYVSDCPSAAMFGVIYANGDVYPCEVLDEKKLGNLHDFNMNFMDLWSSSDTSSCRKFILDTKCNCTYECALGINIITNAKHIPSLLSGLTKQSISNGK</sequence>
<organism evidence="6">
    <name type="scientific">marine metagenome</name>
    <dbReference type="NCBI Taxonomy" id="408172"/>
    <lineage>
        <taxon>unclassified sequences</taxon>
        <taxon>metagenomes</taxon>
        <taxon>ecological metagenomes</taxon>
    </lineage>
</organism>
<name>A0A381Z290_9ZZZZ</name>
<feature type="domain" description="Radical SAM core" evidence="5">
    <location>
        <begin position="15"/>
        <end position="235"/>
    </location>
</feature>
<dbReference type="Gene3D" id="3.20.20.70">
    <property type="entry name" value="Aldolase class I"/>
    <property type="match status" value="1"/>
</dbReference>
<dbReference type="SFLD" id="SFLDS00029">
    <property type="entry name" value="Radical_SAM"/>
    <property type="match status" value="1"/>
</dbReference>
<dbReference type="InterPro" id="IPR058240">
    <property type="entry name" value="rSAM_sf"/>
</dbReference>
<dbReference type="AlphaFoldDB" id="A0A381Z290"/>
<keyword evidence="3" id="KW-0408">Iron</keyword>
<evidence type="ECO:0000259" key="5">
    <source>
        <dbReference type="PROSITE" id="PS51918"/>
    </source>
</evidence>
<dbReference type="GO" id="GO:0051536">
    <property type="term" value="F:iron-sulfur cluster binding"/>
    <property type="evidence" value="ECO:0007669"/>
    <property type="project" value="UniProtKB-KW"/>
</dbReference>
<keyword evidence="1" id="KW-0949">S-adenosyl-L-methionine</keyword>
<keyword evidence="4" id="KW-0411">Iron-sulfur</keyword>
<evidence type="ECO:0000256" key="3">
    <source>
        <dbReference type="ARBA" id="ARBA00023004"/>
    </source>
</evidence>
<dbReference type="EMBL" id="UINC01019676">
    <property type="protein sequence ID" value="SVA83378.1"/>
    <property type="molecule type" value="Genomic_DNA"/>
</dbReference>
<dbReference type="Pfam" id="PF13186">
    <property type="entry name" value="SPASM"/>
    <property type="match status" value="1"/>
</dbReference>
<gene>
    <name evidence="6" type="ORF">METZ01_LOCUS136232</name>
</gene>
<dbReference type="SUPFAM" id="SSF102114">
    <property type="entry name" value="Radical SAM enzymes"/>
    <property type="match status" value="1"/>
</dbReference>
<dbReference type="CDD" id="cd01335">
    <property type="entry name" value="Radical_SAM"/>
    <property type="match status" value="1"/>
</dbReference>
<proteinExistence type="predicted"/>
<dbReference type="SFLD" id="SFLDG01386">
    <property type="entry name" value="main_SPASM_domain-containing"/>
    <property type="match status" value="1"/>
</dbReference>
<dbReference type="GO" id="GO:0046872">
    <property type="term" value="F:metal ion binding"/>
    <property type="evidence" value="ECO:0007669"/>
    <property type="project" value="UniProtKB-KW"/>
</dbReference>
<dbReference type="SFLD" id="SFLDG01067">
    <property type="entry name" value="SPASM/twitch_domain_containing"/>
    <property type="match status" value="1"/>
</dbReference>
<reference evidence="6" key="1">
    <citation type="submission" date="2018-05" db="EMBL/GenBank/DDBJ databases">
        <authorList>
            <person name="Lanie J.A."/>
            <person name="Ng W.-L."/>
            <person name="Kazmierczak K.M."/>
            <person name="Andrzejewski T.M."/>
            <person name="Davidsen T.M."/>
            <person name="Wayne K.J."/>
            <person name="Tettelin H."/>
            <person name="Glass J.I."/>
            <person name="Rusch D."/>
            <person name="Podicherti R."/>
            <person name="Tsui H.-C.T."/>
            <person name="Winkler M.E."/>
        </authorList>
    </citation>
    <scope>NUCLEOTIDE SEQUENCE</scope>
</reference>
<evidence type="ECO:0000256" key="4">
    <source>
        <dbReference type="ARBA" id="ARBA00023014"/>
    </source>
</evidence>
<evidence type="ECO:0000256" key="1">
    <source>
        <dbReference type="ARBA" id="ARBA00022691"/>
    </source>
</evidence>
<dbReference type="InterPro" id="IPR007197">
    <property type="entry name" value="rSAM"/>
</dbReference>
<dbReference type="Pfam" id="PF04055">
    <property type="entry name" value="Radical_SAM"/>
    <property type="match status" value="1"/>
</dbReference>
<accession>A0A381Z290</accession>
<dbReference type="GO" id="GO:0003824">
    <property type="term" value="F:catalytic activity"/>
    <property type="evidence" value="ECO:0007669"/>
    <property type="project" value="InterPro"/>
</dbReference>
<dbReference type="InterPro" id="IPR013785">
    <property type="entry name" value="Aldolase_TIM"/>
</dbReference>
<protein>
    <recommendedName>
        <fullName evidence="5">Radical SAM core domain-containing protein</fullName>
    </recommendedName>
</protein>
<dbReference type="InterPro" id="IPR050377">
    <property type="entry name" value="Radical_SAM_PqqE_MftC-like"/>
</dbReference>
<dbReference type="PROSITE" id="PS51918">
    <property type="entry name" value="RADICAL_SAM"/>
    <property type="match status" value="1"/>
</dbReference>
<dbReference type="PANTHER" id="PTHR11228:SF35">
    <property type="entry name" value="MOLYBDENUM COFACTOR BIOSYNTHESIS PROTEIN A-RELATED"/>
    <property type="match status" value="1"/>
</dbReference>
<evidence type="ECO:0000313" key="6">
    <source>
        <dbReference type="EMBL" id="SVA83378.1"/>
    </source>
</evidence>
<evidence type="ECO:0000256" key="2">
    <source>
        <dbReference type="ARBA" id="ARBA00022723"/>
    </source>
</evidence>
<dbReference type="InterPro" id="IPR023885">
    <property type="entry name" value="4Fe4S-binding_SPASM_dom"/>
</dbReference>
<dbReference type="PANTHER" id="PTHR11228">
    <property type="entry name" value="RADICAL SAM DOMAIN PROTEIN"/>
    <property type="match status" value="1"/>
</dbReference>